<dbReference type="SMR" id="A0A1W6WUD8"/>
<evidence type="ECO:0000313" key="3">
    <source>
        <dbReference type="Proteomes" id="UP000194143"/>
    </source>
</evidence>
<organism evidence="2 3">
    <name type="scientific">Bacillus thuringiensis</name>
    <dbReference type="NCBI Taxonomy" id="1428"/>
    <lineage>
        <taxon>Bacteria</taxon>
        <taxon>Bacillati</taxon>
        <taxon>Bacillota</taxon>
        <taxon>Bacilli</taxon>
        <taxon>Bacillales</taxon>
        <taxon>Bacillaceae</taxon>
        <taxon>Bacillus</taxon>
        <taxon>Bacillus cereus group</taxon>
    </lineage>
</organism>
<dbReference type="PROSITE" id="PS51257">
    <property type="entry name" value="PROKAR_LIPOPROTEIN"/>
    <property type="match status" value="1"/>
</dbReference>
<dbReference type="Proteomes" id="UP000194143">
    <property type="component" value="Chromosome"/>
</dbReference>
<keyword evidence="3" id="KW-1185">Reference proteome</keyword>
<protein>
    <recommendedName>
        <fullName evidence="4">Lipoprotein</fullName>
    </recommendedName>
</protein>
<name>A0A1W6WUD8_BACTU</name>
<sequence length="299" mass="33690">MKRLILGIIILFLMVGCSNEIYKKAMDQGKLALASKEYDTAVASFELALEEKKDDKEAKVLKDQTTKMISSIKEKSSGNIEQAIGLFQEVEKMKDGSAILQSQAKEQKDSLIEHKELKGQYIGQLEKAEKLKNDKKYEEAKGIVNKIVNDTGQNQQFISENQRAEELNKQIDGLLTQQAEVKKKEEELKNEKKKEADIGKLKGSWMSSESTDRLVGLEIESINSEKTGGEFMEHNIFGKGTTIGDFRILSVDQGIISIELVFLMGERKQKVDLKLEENTLTVHHEFMGGTKSVKLVRSE</sequence>
<evidence type="ECO:0008006" key="4">
    <source>
        <dbReference type="Google" id="ProtNLM"/>
    </source>
</evidence>
<feature type="coiled-coil region" evidence="1">
    <location>
        <begin position="164"/>
        <end position="196"/>
    </location>
</feature>
<dbReference type="EMBL" id="CP021061">
    <property type="protein sequence ID" value="ARP59839.1"/>
    <property type="molecule type" value="Genomic_DNA"/>
</dbReference>
<dbReference type="GeneID" id="67468827"/>
<keyword evidence="1" id="KW-0175">Coiled coil</keyword>
<evidence type="ECO:0000313" key="2">
    <source>
        <dbReference type="EMBL" id="ARP59839.1"/>
    </source>
</evidence>
<dbReference type="AlphaFoldDB" id="A0A1W6WUD8"/>
<proteinExistence type="predicted"/>
<reference evidence="2 3" key="1">
    <citation type="submission" date="2017-04" db="EMBL/GenBank/DDBJ databases">
        <title>Complete Genome Sequence of Bacillus thuringiensis type Strain ATCC 10792.</title>
        <authorList>
            <person name="Oh D.-H."/>
            <person name="Park B.-J."/>
            <person name="Shuai W."/>
            <person name="Chelliah R."/>
        </authorList>
    </citation>
    <scope>NUCLEOTIDE SEQUENCE [LARGE SCALE GENOMIC DNA]</scope>
    <source>
        <strain evidence="2 3">ATCC 10792</strain>
    </source>
</reference>
<evidence type="ECO:0000256" key="1">
    <source>
        <dbReference type="SAM" id="Coils"/>
    </source>
</evidence>
<dbReference type="RefSeq" id="WP_000825572.1">
    <property type="nucleotide sequence ID" value="NZ_CP021061.1"/>
</dbReference>
<accession>A0A1W6WUD8</accession>
<gene>
    <name evidence="2" type="ORF">CAB88_23280</name>
</gene>